<evidence type="ECO:0000313" key="2">
    <source>
        <dbReference type="EMBL" id="RDH80839.1"/>
    </source>
</evidence>
<evidence type="ECO:0000259" key="1">
    <source>
        <dbReference type="Pfam" id="PF07238"/>
    </source>
</evidence>
<gene>
    <name evidence="2" type="ORF">DIZ79_18860</name>
</gene>
<dbReference type="AlphaFoldDB" id="A0A370D783"/>
<dbReference type="Proteomes" id="UP000255508">
    <property type="component" value="Unassembled WGS sequence"/>
</dbReference>
<dbReference type="Gene3D" id="2.40.10.220">
    <property type="entry name" value="predicted glycosyltransferase like domains"/>
    <property type="match status" value="1"/>
</dbReference>
<comment type="caution">
    <text evidence="2">The sequence shown here is derived from an EMBL/GenBank/DDBJ whole genome shotgun (WGS) entry which is preliminary data.</text>
</comment>
<reference evidence="2 3" key="1">
    <citation type="journal article" date="2018" name="ISME J.">
        <title>Endosymbiont genomes yield clues of tubeworm success.</title>
        <authorList>
            <person name="Li Y."/>
            <person name="Liles M.R."/>
            <person name="Halanych K.M."/>
        </authorList>
    </citation>
    <scope>NUCLEOTIDE SEQUENCE [LARGE SCALE GENOMIC DNA]</scope>
    <source>
        <strain evidence="2">A1422</strain>
    </source>
</reference>
<accession>A0A370D783</accession>
<organism evidence="2 3">
    <name type="scientific">endosymbiont of Lamellibrachia luymesi</name>
    <dbReference type="NCBI Taxonomy" id="2200907"/>
    <lineage>
        <taxon>Bacteria</taxon>
        <taxon>Pseudomonadati</taxon>
        <taxon>Pseudomonadota</taxon>
        <taxon>Gammaproteobacteria</taxon>
        <taxon>sulfur-oxidizing symbionts</taxon>
    </lineage>
</organism>
<name>A0A370D783_9GAMM</name>
<dbReference type="EMBL" id="QFXD01000335">
    <property type="protein sequence ID" value="RDH80839.1"/>
    <property type="molecule type" value="Genomic_DNA"/>
</dbReference>
<sequence>MPILISELRLPLPDTDFCNLYRTEAVEHRCAVRKPIALNVTLNYRGLGLISGKTQDIGLGGMFINVGRVQLAINALVEITFPVKCPTKSVLCKAKALVVHHRADGVGLMFSELDTNVRQMLRRILNGQADTAMIRPGPVSGSSPGRAIAI</sequence>
<dbReference type="SUPFAM" id="SSF141371">
    <property type="entry name" value="PilZ domain-like"/>
    <property type="match status" value="1"/>
</dbReference>
<dbReference type="Pfam" id="PF07238">
    <property type="entry name" value="PilZ"/>
    <property type="match status" value="1"/>
</dbReference>
<evidence type="ECO:0000313" key="3">
    <source>
        <dbReference type="Proteomes" id="UP000255508"/>
    </source>
</evidence>
<feature type="domain" description="PilZ" evidence="1">
    <location>
        <begin position="28"/>
        <end position="126"/>
    </location>
</feature>
<dbReference type="GO" id="GO:0035438">
    <property type="term" value="F:cyclic-di-GMP binding"/>
    <property type="evidence" value="ECO:0007669"/>
    <property type="project" value="InterPro"/>
</dbReference>
<protein>
    <recommendedName>
        <fullName evidence="1">PilZ domain-containing protein</fullName>
    </recommendedName>
</protein>
<dbReference type="InterPro" id="IPR009875">
    <property type="entry name" value="PilZ_domain"/>
</dbReference>
<proteinExistence type="predicted"/>